<dbReference type="RefSeq" id="WP_089533398.1">
    <property type="nucleotide sequence ID" value="NZ_CP022437.1"/>
</dbReference>
<accession>A0A221MFK9</accession>
<proteinExistence type="predicted"/>
<dbReference type="EMBL" id="CP022437">
    <property type="protein sequence ID" value="ASN06400.1"/>
    <property type="molecule type" value="Genomic_DNA"/>
</dbReference>
<dbReference type="KEGG" id="vne:CFK40_15920"/>
<dbReference type="AlphaFoldDB" id="A0A221MFK9"/>
<protein>
    <recommendedName>
        <fullName evidence="3">YolD-like family protein</fullName>
    </recommendedName>
</protein>
<keyword evidence="2" id="KW-1185">Reference proteome</keyword>
<dbReference type="OrthoDB" id="1644322at2"/>
<dbReference type="InterPro" id="IPR014962">
    <property type="entry name" value="YolD"/>
</dbReference>
<evidence type="ECO:0008006" key="3">
    <source>
        <dbReference type="Google" id="ProtNLM"/>
    </source>
</evidence>
<dbReference type="PANTHER" id="PTHR40051">
    <property type="entry name" value="IG HYPOTHETICAL 15966"/>
    <property type="match status" value="1"/>
</dbReference>
<name>A0A221MFK9_9BACI</name>
<gene>
    <name evidence="1" type="ORF">CFK40_15920</name>
</gene>
<dbReference type="Proteomes" id="UP000204391">
    <property type="component" value="Chromosome"/>
</dbReference>
<evidence type="ECO:0000313" key="2">
    <source>
        <dbReference type="Proteomes" id="UP000204391"/>
    </source>
</evidence>
<dbReference type="Pfam" id="PF08863">
    <property type="entry name" value="YolD"/>
    <property type="match status" value="1"/>
</dbReference>
<sequence>MSLHDRGTKKWTAMMLPEHIELLKKMWEEDDYKEKPILDEQQIEEMEFKLQDALHNNLTVEIKYYDKPHYCMARGKLKLINARTGLLRLGEKEIAIENVIDVYID</sequence>
<evidence type="ECO:0000313" key="1">
    <source>
        <dbReference type="EMBL" id="ASN06400.1"/>
    </source>
</evidence>
<reference evidence="1 2" key="1">
    <citation type="journal article" date="2003" name="Int. J. Syst. Evol. Microbiol.">
        <title>Virgibacillus carmonensis sp. nov., Virgibacillus necropolis sp. nov. and Virgibacillus picturae sp. nov., three novel species isolated from deteriorated mural paintings, transfer of the species of the genus salibacillus to Virgibacillus, as Virgibacillus marismortui comb. nov. and Virgibacillus salexigens comb. nov., and emended description of the genus Virgibacillus.</title>
        <authorList>
            <person name="Heyrman J."/>
            <person name="Logan N.A."/>
            <person name="Busse H.J."/>
            <person name="Balcaen A."/>
            <person name="Lebbe L."/>
            <person name="Rodriguez-Diaz M."/>
            <person name="Swings J."/>
            <person name="De Vos P."/>
        </authorList>
    </citation>
    <scope>NUCLEOTIDE SEQUENCE [LARGE SCALE GENOMIC DNA]</scope>
    <source>
        <strain evidence="1 2">LMG 19488</strain>
    </source>
</reference>
<dbReference type="PANTHER" id="PTHR40051:SF1">
    <property type="entry name" value="YOLD-LIKE FAMILY PROTEIN"/>
    <property type="match status" value="1"/>
</dbReference>
<organism evidence="1 2">
    <name type="scientific">Virgibacillus necropolis</name>
    <dbReference type="NCBI Taxonomy" id="163877"/>
    <lineage>
        <taxon>Bacteria</taxon>
        <taxon>Bacillati</taxon>
        <taxon>Bacillota</taxon>
        <taxon>Bacilli</taxon>
        <taxon>Bacillales</taxon>
        <taxon>Bacillaceae</taxon>
        <taxon>Virgibacillus</taxon>
    </lineage>
</organism>